<protein>
    <submittedName>
        <fullName evidence="2">Uncharacterized protein</fullName>
    </submittedName>
</protein>
<proteinExistence type="predicted"/>
<keyword evidence="1" id="KW-1133">Transmembrane helix</keyword>
<evidence type="ECO:0000313" key="3">
    <source>
        <dbReference type="Proteomes" id="UP000218334"/>
    </source>
</evidence>
<keyword evidence="3" id="KW-1185">Reference proteome</keyword>
<dbReference type="STRING" id="1076256.A0A2H3BPB4"/>
<dbReference type="Proteomes" id="UP000218334">
    <property type="component" value="Unassembled WGS sequence"/>
</dbReference>
<sequence>MASREIGFPDGSSYKLDAIVDLFVESLSDPIHPSHCVLFYNSSLVGFWNLHTMADLRASRHDLLETCLLFLTTPRTPDEIRILQSTMQTCSCPKDNPLLNRLHKYCPPDYFKRPFDRYLFTDVILMMSTILLNCIFNPIDPKESKKMTLHHGVRKRALKEEKQGKTPMWPITPDEFYSAVGAETTVKMLWQWAYIYELRPSFLLLNGIVTMAGTTLNVMVFLMPDFAPQLIEVINKSIDELEKTSSLADCDLSVLQQAERTVQISTIEMICQGEGRRVNSYWKNHKEALLRALSRAVNITTGSPFHEELLLTACIIHDTLNVPHDPTK</sequence>
<organism evidence="2 3">
    <name type="scientific">Armillaria solidipes</name>
    <dbReference type="NCBI Taxonomy" id="1076256"/>
    <lineage>
        <taxon>Eukaryota</taxon>
        <taxon>Fungi</taxon>
        <taxon>Dikarya</taxon>
        <taxon>Basidiomycota</taxon>
        <taxon>Agaricomycotina</taxon>
        <taxon>Agaricomycetes</taxon>
        <taxon>Agaricomycetidae</taxon>
        <taxon>Agaricales</taxon>
        <taxon>Marasmiineae</taxon>
        <taxon>Physalacriaceae</taxon>
        <taxon>Armillaria</taxon>
    </lineage>
</organism>
<evidence type="ECO:0000313" key="2">
    <source>
        <dbReference type="EMBL" id="PBK65703.1"/>
    </source>
</evidence>
<dbReference type="EMBL" id="KZ293444">
    <property type="protein sequence ID" value="PBK65703.1"/>
    <property type="molecule type" value="Genomic_DNA"/>
</dbReference>
<evidence type="ECO:0000256" key="1">
    <source>
        <dbReference type="SAM" id="Phobius"/>
    </source>
</evidence>
<keyword evidence="1" id="KW-0472">Membrane</keyword>
<name>A0A2H3BPB4_9AGAR</name>
<feature type="transmembrane region" description="Helical" evidence="1">
    <location>
        <begin position="202"/>
        <end position="222"/>
    </location>
</feature>
<reference evidence="3" key="1">
    <citation type="journal article" date="2017" name="Nat. Ecol. Evol.">
        <title>Genome expansion and lineage-specific genetic innovations in the forest pathogenic fungi Armillaria.</title>
        <authorList>
            <person name="Sipos G."/>
            <person name="Prasanna A.N."/>
            <person name="Walter M.C."/>
            <person name="O'Connor E."/>
            <person name="Balint B."/>
            <person name="Krizsan K."/>
            <person name="Kiss B."/>
            <person name="Hess J."/>
            <person name="Varga T."/>
            <person name="Slot J."/>
            <person name="Riley R."/>
            <person name="Boka B."/>
            <person name="Rigling D."/>
            <person name="Barry K."/>
            <person name="Lee J."/>
            <person name="Mihaltcheva S."/>
            <person name="LaButti K."/>
            <person name="Lipzen A."/>
            <person name="Waldron R."/>
            <person name="Moloney N.M."/>
            <person name="Sperisen C."/>
            <person name="Kredics L."/>
            <person name="Vagvoelgyi C."/>
            <person name="Patrignani A."/>
            <person name="Fitzpatrick D."/>
            <person name="Nagy I."/>
            <person name="Doyle S."/>
            <person name="Anderson J.B."/>
            <person name="Grigoriev I.V."/>
            <person name="Gueldener U."/>
            <person name="Muensterkoetter M."/>
            <person name="Nagy L.G."/>
        </authorList>
    </citation>
    <scope>NUCLEOTIDE SEQUENCE [LARGE SCALE GENOMIC DNA]</scope>
    <source>
        <strain evidence="3">28-4</strain>
    </source>
</reference>
<feature type="transmembrane region" description="Helical" evidence="1">
    <location>
        <begin position="118"/>
        <end position="139"/>
    </location>
</feature>
<keyword evidence="1" id="KW-0812">Transmembrane</keyword>
<dbReference type="AlphaFoldDB" id="A0A2H3BPB4"/>
<accession>A0A2H3BPB4</accession>
<gene>
    <name evidence="2" type="ORF">ARMSODRAFT_433215</name>
</gene>